<protein>
    <recommendedName>
        <fullName evidence="6">RNA polymerase sigma factor</fullName>
    </recommendedName>
</protein>
<keyword evidence="3 6" id="KW-0731">Sigma factor</keyword>
<gene>
    <name evidence="9" type="ORF">ENT17_07185</name>
</gene>
<dbReference type="InterPro" id="IPR013249">
    <property type="entry name" value="RNA_pol_sigma70_r4_t2"/>
</dbReference>
<comment type="caution">
    <text evidence="9">The sequence shown here is derived from an EMBL/GenBank/DDBJ whole genome shotgun (WGS) entry which is preliminary data.</text>
</comment>
<evidence type="ECO:0000313" key="9">
    <source>
        <dbReference type="EMBL" id="HGS87388.1"/>
    </source>
</evidence>
<dbReference type="InterPro" id="IPR013324">
    <property type="entry name" value="RNA_pol_sigma_r3/r4-like"/>
</dbReference>
<keyword evidence="4 6" id="KW-0238">DNA-binding</keyword>
<dbReference type="PANTHER" id="PTHR43133:SF8">
    <property type="entry name" value="RNA POLYMERASE SIGMA FACTOR HI_1459-RELATED"/>
    <property type="match status" value="1"/>
</dbReference>
<name>A0A7C4Q2K4_9CHLR</name>
<dbReference type="SUPFAM" id="SSF88659">
    <property type="entry name" value="Sigma3 and sigma4 domains of RNA polymerase sigma factors"/>
    <property type="match status" value="1"/>
</dbReference>
<evidence type="ECO:0000259" key="8">
    <source>
        <dbReference type="Pfam" id="PF08281"/>
    </source>
</evidence>
<dbReference type="Gene3D" id="1.10.10.10">
    <property type="entry name" value="Winged helix-like DNA-binding domain superfamily/Winged helix DNA-binding domain"/>
    <property type="match status" value="1"/>
</dbReference>
<evidence type="ECO:0000256" key="4">
    <source>
        <dbReference type="ARBA" id="ARBA00023125"/>
    </source>
</evidence>
<evidence type="ECO:0000256" key="6">
    <source>
        <dbReference type="RuleBase" id="RU000716"/>
    </source>
</evidence>
<dbReference type="Pfam" id="PF08281">
    <property type="entry name" value="Sigma70_r4_2"/>
    <property type="match status" value="1"/>
</dbReference>
<dbReference type="GO" id="GO:0006950">
    <property type="term" value="P:response to stress"/>
    <property type="evidence" value="ECO:0007669"/>
    <property type="project" value="UniProtKB-ARBA"/>
</dbReference>
<reference evidence="9" key="1">
    <citation type="journal article" date="2020" name="mSystems">
        <title>Genome- and Community-Level Interaction Insights into Carbon Utilization and Element Cycling Functions of Hydrothermarchaeota in Hydrothermal Sediment.</title>
        <authorList>
            <person name="Zhou Z."/>
            <person name="Liu Y."/>
            <person name="Xu W."/>
            <person name="Pan J."/>
            <person name="Luo Z.H."/>
            <person name="Li M."/>
        </authorList>
    </citation>
    <scope>NUCLEOTIDE SEQUENCE [LARGE SCALE GENOMIC DNA]</scope>
    <source>
        <strain evidence="9">SpSt-556</strain>
    </source>
</reference>
<dbReference type="PANTHER" id="PTHR43133">
    <property type="entry name" value="RNA POLYMERASE ECF-TYPE SIGMA FACTO"/>
    <property type="match status" value="1"/>
</dbReference>
<dbReference type="SUPFAM" id="SSF88946">
    <property type="entry name" value="Sigma2 domain of RNA polymerase sigma factors"/>
    <property type="match status" value="1"/>
</dbReference>
<comment type="similarity">
    <text evidence="1 6">Belongs to the sigma-70 factor family. ECF subfamily.</text>
</comment>
<accession>A0A7C4Q2K4</accession>
<organism evidence="9">
    <name type="scientific">Bellilinea caldifistulae</name>
    <dbReference type="NCBI Taxonomy" id="360411"/>
    <lineage>
        <taxon>Bacteria</taxon>
        <taxon>Bacillati</taxon>
        <taxon>Chloroflexota</taxon>
        <taxon>Anaerolineae</taxon>
        <taxon>Anaerolineales</taxon>
        <taxon>Anaerolineaceae</taxon>
        <taxon>Bellilinea</taxon>
    </lineage>
</organism>
<feature type="domain" description="RNA polymerase sigma-70 region 2" evidence="7">
    <location>
        <begin position="27"/>
        <end position="93"/>
    </location>
</feature>
<dbReference type="GO" id="GO:0003677">
    <property type="term" value="F:DNA binding"/>
    <property type="evidence" value="ECO:0007669"/>
    <property type="project" value="UniProtKB-KW"/>
</dbReference>
<dbReference type="PROSITE" id="PS01063">
    <property type="entry name" value="SIGMA70_ECF"/>
    <property type="match status" value="1"/>
</dbReference>
<dbReference type="InterPro" id="IPR007627">
    <property type="entry name" value="RNA_pol_sigma70_r2"/>
</dbReference>
<dbReference type="InterPro" id="IPR000838">
    <property type="entry name" value="RNA_pol_sigma70_ECF_CS"/>
</dbReference>
<evidence type="ECO:0000256" key="2">
    <source>
        <dbReference type="ARBA" id="ARBA00023015"/>
    </source>
</evidence>
<sequence length="206" mass="23836">MTVESIPEISLSVEALRKGDRHELARMVDLYSDKVYRLALKFTNNPQDAEDVLQETFLKAMRALPEFEGRSSLSTWLYRIAVNEALMLLRKQKPDMALETPGEEDDSEESASSNGLILADWCCLPEDELLSEESRRFLDEAIQRLPATLRSVFILRDLEGLSIRETAELLGLTETNVKTRLLRARLFLRQQLSRYFGERLKQWEQK</sequence>
<dbReference type="EMBL" id="DSXR01000074">
    <property type="protein sequence ID" value="HGS87388.1"/>
    <property type="molecule type" value="Genomic_DNA"/>
</dbReference>
<evidence type="ECO:0000256" key="5">
    <source>
        <dbReference type="ARBA" id="ARBA00023163"/>
    </source>
</evidence>
<evidence type="ECO:0000256" key="1">
    <source>
        <dbReference type="ARBA" id="ARBA00010641"/>
    </source>
</evidence>
<feature type="domain" description="RNA polymerase sigma factor 70 region 4 type 2" evidence="8">
    <location>
        <begin position="138"/>
        <end position="188"/>
    </location>
</feature>
<dbReference type="InterPro" id="IPR036388">
    <property type="entry name" value="WH-like_DNA-bd_sf"/>
</dbReference>
<dbReference type="InterPro" id="IPR014284">
    <property type="entry name" value="RNA_pol_sigma-70_dom"/>
</dbReference>
<dbReference type="NCBIfam" id="TIGR02937">
    <property type="entry name" value="sigma70-ECF"/>
    <property type="match status" value="1"/>
</dbReference>
<dbReference type="GO" id="GO:0006352">
    <property type="term" value="P:DNA-templated transcription initiation"/>
    <property type="evidence" value="ECO:0007669"/>
    <property type="project" value="InterPro"/>
</dbReference>
<dbReference type="Pfam" id="PF04542">
    <property type="entry name" value="Sigma70_r2"/>
    <property type="match status" value="1"/>
</dbReference>
<keyword evidence="5 6" id="KW-0804">Transcription</keyword>
<dbReference type="AlphaFoldDB" id="A0A7C4Q2K4"/>
<dbReference type="GO" id="GO:0016987">
    <property type="term" value="F:sigma factor activity"/>
    <property type="evidence" value="ECO:0007669"/>
    <property type="project" value="UniProtKB-KW"/>
</dbReference>
<dbReference type="InterPro" id="IPR013325">
    <property type="entry name" value="RNA_pol_sigma_r2"/>
</dbReference>
<proteinExistence type="inferred from homology"/>
<evidence type="ECO:0000259" key="7">
    <source>
        <dbReference type="Pfam" id="PF04542"/>
    </source>
</evidence>
<dbReference type="InterPro" id="IPR039425">
    <property type="entry name" value="RNA_pol_sigma-70-like"/>
</dbReference>
<evidence type="ECO:0000256" key="3">
    <source>
        <dbReference type="ARBA" id="ARBA00023082"/>
    </source>
</evidence>
<dbReference type="Gene3D" id="1.10.1740.10">
    <property type="match status" value="1"/>
</dbReference>
<keyword evidence="2 6" id="KW-0805">Transcription regulation</keyword>